<dbReference type="GO" id="GO:0042742">
    <property type="term" value="P:defense response to bacterium"/>
    <property type="evidence" value="ECO:0007669"/>
    <property type="project" value="UniProtKB-KW"/>
</dbReference>
<dbReference type="Gene3D" id="1.10.530.40">
    <property type="match status" value="1"/>
</dbReference>
<sequence>METSKTGIQLITHYEGCSLSSYPDVGGIWTIGYGTTGPDIKEGMTITQCDALSLLSNDLKAFENMLNKRLPNPIKQNEFDALMSFLYNVGPGGRSKDGLFELKLGRPSSLWSYVVGGQMNLAASQFQLWNRVGGVVVHGLSLRRHSEAMLFSTNRLVF</sequence>
<comment type="caution">
    <text evidence="8">The sequence shown here is derived from an EMBL/GenBank/DDBJ whole genome shotgun (WGS) entry which is preliminary data.</text>
</comment>
<dbReference type="InterPro" id="IPR034690">
    <property type="entry name" value="Endolysin_T4_type"/>
</dbReference>
<organism evidence="8 9">
    <name type="scientific">Gluconacetobacter tumulicola</name>
    <dbReference type="NCBI Taxonomy" id="1017177"/>
    <lineage>
        <taxon>Bacteria</taxon>
        <taxon>Pseudomonadati</taxon>
        <taxon>Pseudomonadota</taxon>
        <taxon>Alphaproteobacteria</taxon>
        <taxon>Acetobacterales</taxon>
        <taxon>Acetobacteraceae</taxon>
        <taxon>Gluconacetobacter</taxon>
    </lineage>
</organism>
<dbReference type="GO" id="GO:0031640">
    <property type="term" value="P:killing of cells of another organism"/>
    <property type="evidence" value="ECO:0007669"/>
    <property type="project" value="UniProtKB-KW"/>
</dbReference>
<evidence type="ECO:0000313" key="8">
    <source>
        <dbReference type="EMBL" id="MBB2181237.1"/>
    </source>
</evidence>
<dbReference type="InterPro" id="IPR033907">
    <property type="entry name" value="Endolysin_autolysin"/>
</dbReference>
<gene>
    <name evidence="8" type="ORF">HLH29_19200</name>
</gene>
<dbReference type="GO" id="GO:0016998">
    <property type="term" value="P:cell wall macromolecule catabolic process"/>
    <property type="evidence" value="ECO:0007669"/>
    <property type="project" value="InterPro"/>
</dbReference>
<dbReference type="AlphaFoldDB" id="A0A7W4JH99"/>
<dbReference type="InterPro" id="IPR051018">
    <property type="entry name" value="Bacteriophage_GH24"/>
</dbReference>
<dbReference type="HAMAP" id="MF_04110">
    <property type="entry name" value="ENDOLYSIN_T4"/>
    <property type="match status" value="1"/>
</dbReference>
<proteinExistence type="inferred from homology"/>
<keyword evidence="4 7" id="KW-0378">Hydrolase</keyword>
<keyword evidence="6 7" id="KW-0326">Glycosidase</keyword>
<evidence type="ECO:0000256" key="7">
    <source>
        <dbReference type="RuleBase" id="RU003788"/>
    </source>
</evidence>
<protein>
    <recommendedName>
        <fullName evidence="7">Lysozyme</fullName>
        <ecNumber evidence="7">3.2.1.17</ecNumber>
    </recommendedName>
</protein>
<dbReference type="SUPFAM" id="SSF53955">
    <property type="entry name" value="Lysozyme-like"/>
    <property type="match status" value="1"/>
</dbReference>
<dbReference type="CDD" id="cd00737">
    <property type="entry name" value="lyz_endolysin_autolysin"/>
    <property type="match status" value="1"/>
</dbReference>
<comment type="similarity">
    <text evidence="7">Belongs to the glycosyl hydrolase 24 family.</text>
</comment>
<dbReference type="GO" id="GO:0009253">
    <property type="term" value="P:peptidoglycan catabolic process"/>
    <property type="evidence" value="ECO:0007669"/>
    <property type="project" value="InterPro"/>
</dbReference>
<evidence type="ECO:0000256" key="3">
    <source>
        <dbReference type="ARBA" id="ARBA00022638"/>
    </source>
</evidence>
<dbReference type="Pfam" id="PF00959">
    <property type="entry name" value="Phage_lysozyme"/>
    <property type="match status" value="1"/>
</dbReference>
<name>A0A7W4JH99_9PROT</name>
<evidence type="ECO:0000256" key="4">
    <source>
        <dbReference type="ARBA" id="ARBA00022801"/>
    </source>
</evidence>
<evidence type="ECO:0000313" key="9">
    <source>
        <dbReference type="Proteomes" id="UP000525623"/>
    </source>
</evidence>
<dbReference type="RefSeq" id="WP_182968960.1">
    <property type="nucleotide sequence ID" value="NZ_BAABGC010000038.1"/>
</dbReference>
<keyword evidence="3 7" id="KW-0081">Bacteriolytic enzyme</keyword>
<comment type="catalytic activity">
    <reaction evidence="1 7">
        <text>Hydrolysis of (1-&gt;4)-beta-linkages between N-acetylmuramic acid and N-acetyl-D-glucosamine residues in a peptidoglycan and between N-acetyl-D-glucosamine residues in chitodextrins.</text>
        <dbReference type="EC" id="3.2.1.17"/>
    </reaction>
</comment>
<dbReference type="InterPro" id="IPR023346">
    <property type="entry name" value="Lysozyme-like_dom_sf"/>
</dbReference>
<keyword evidence="2 7" id="KW-0929">Antimicrobial</keyword>
<dbReference type="EMBL" id="JABEQL010000056">
    <property type="protein sequence ID" value="MBB2181237.1"/>
    <property type="molecule type" value="Genomic_DNA"/>
</dbReference>
<dbReference type="GO" id="GO:0003796">
    <property type="term" value="F:lysozyme activity"/>
    <property type="evidence" value="ECO:0007669"/>
    <property type="project" value="UniProtKB-EC"/>
</dbReference>
<dbReference type="EC" id="3.2.1.17" evidence="7"/>
<dbReference type="InterPro" id="IPR023347">
    <property type="entry name" value="Lysozyme_dom_sf"/>
</dbReference>
<dbReference type="InterPro" id="IPR002196">
    <property type="entry name" value="Glyco_hydro_24"/>
</dbReference>
<keyword evidence="9" id="KW-1185">Reference proteome</keyword>
<evidence type="ECO:0000256" key="5">
    <source>
        <dbReference type="ARBA" id="ARBA00023200"/>
    </source>
</evidence>
<dbReference type="Proteomes" id="UP000525623">
    <property type="component" value="Unassembled WGS sequence"/>
</dbReference>
<evidence type="ECO:0000256" key="1">
    <source>
        <dbReference type="ARBA" id="ARBA00000632"/>
    </source>
</evidence>
<keyword evidence="5" id="KW-1035">Host cytoplasm</keyword>
<evidence type="ECO:0000256" key="2">
    <source>
        <dbReference type="ARBA" id="ARBA00022529"/>
    </source>
</evidence>
<dbReference type="PANTHER" id="PTHR38107:SF3">
    <property type="entry name" value="LYSOZYME RRRD-RELATED"/>
    <property type="match status" value="1"/>
</dbReference>
<reference evidence="8 9" key="1">
    <citation type="submission" date="2020-04" db="EMBL/GenBank/DDBJ databases">
        <title>Description of novel Gluconacetobacter.</title>
        <authorList>
            <person name="Sombolestani A."/>
        </authorList>
    </citation>
    <scope>NUCLEOTIDE SEQUENCE [LARGE SCALE GENOMIC DNA]</scope>
    <source>
        <strain evidence="8 9">LMG 27725</strain>
    </source>
</reference>
<dbReference type="PANTHER" id="PTHR38107">
    <property type="match status" value="1"/>
</dbReference>
<accession>A0A7W4JH99</accession>
<evidence type="ECO:0000256" key="6">
    <source>
        <dbReference type="ARBA" id="ARBA00023295"/>
    </source>
</evidence>